<feature type="transmembrane region" description="Helical" evidence="4">
    <location>
        <begin position="180"/>
        <end position="199"/>
    </location>
</feature>
<dbReference type="InterPro" id="IPR052528">
    <property type="entry name" value="Sugar_transport-like"/>
</dbReference>
<proteinExistence type="predicted"/>
<dbReference type="PANTHER" id="PTHR23526:SF1">
    <property type="entry name" value="MAJOR FACILITATOR SUPERFAMILY MFS_1"/>
    <property type="match status" value="1"/>
</dbReference>
<feature type="transmembrane region" description="Helical" evidence="4">
    <location>
        <begin position="295"/>
        <end position="314"/>
    </location>
</feature>
<keyword evidence="6" id="KW-1185">Reference proteome</keyword>
<feature type="transmembrane region" description="Helical" evidence="4">
    <location>
        <begin position="109"/>
        <end position="133"/>
    </location>
</feature>
<evidence type="ECO:0000313" key="6">
    <source>
        <dbReference type="Proteomes" id="UP001166021"/>
    </source>
</evidence>
<dbReference type="InterPro" id="IPR036259">
    <property type="entry name" value="MFS_trans_sf"/>
</dbReference>
<feature type="transmembrane region" description="Helical" evidence="4">
    <location>
        <begin position="267"/>
        <end position="288"/>
    </location>
</feature>
<feature type="transmembrane region" description="Helical" evidence="4">
    <location>
        <begin position="320"/>
        <end position="341"/>
    </location>
</feature>
<dbReference type="EMBL" id="JABTCF010000009">
    <property type="protein sequence ID" value="MBD0778961.1"/>
    <property type="molecule type" value="Genomic_DNA"/>
</dbReference>
<comment type="caution">
    <text evidence="5">The sequence shown here is derived from an EMBL/GenBank/DDBJ whole genome shotgun (WGS) entry which is preliminary data.</text>
</comment>
<keyword evidence="3 4" id="KW-0472">Membrane</keyword>
<evidence type="ECO:0000256" key="1">
    <source>
        <dbReference type="ARBA" id="ARBA00022692"/>
    </source>
</evidence>
<accession>A0ABR7V2W5</accession>
<keyword evidence="2 4" id="KW-1133">Transmembrane helix</keyword>
<protein>
    <submittedName>
        <fullName evidence="5">MFS transporter</fullName>
    </submittedName>
</protein>
<evidence type="ECO:0000256" key="3">
    <source>
        <dbReference type="ARBA" id="ARBA00023136"/>
    </source>
</evidence>
<sequence length="406" mass="45446">MELSPSTSKRNFNSLLWHAAFLSLAQVFMDVDTIIPAMLVDAGGSAIQIGILTAIMLGGSSFSQLLYAPFVSNNHFKKKFLLIGINSRIFALLGLALMLYFSSVVDESMTIWMIFILISIFSFGGAFANLSYTDILGKSIIQDTRKSFFSSRQVIKAIILFFAALIAKKIFNLADYPVNYGYMFFIAFAALLISSLGFWNIKEVTPSRLSVKSPKHFFQLITTELQQNKKLKYFLGYINTMGISIALLPFVVLYAKEFYLTDSADTGSFLLYKIIGSIIAGSILFVLAKRYKYQYLLYGSAVLAFALPLFILLSTEMPSFVLVFFIGGIIYTTYTISMNGVLLEVSGTENRTLYTGITGIGNILPALFPIAGGWIIHQFGFQLFFILFMFIILCSLFFIYKLDCKK</sequence>
<dbReference type="Proteomes" id="UP001166021">
    <property type="component" value="Unassembled WGS sequence"/>
</dbReference>
<feature type="transmembrane region" description="Helical" evidence="4">
    <location>
        <begin position="45"/>
        <end position="68"/>
    </location>
</feature>
<organism evidence="5 6">
    <name type="scientific">Maribacter aquimaris</name>
    <dbReference type="NCBI Taxonomy" id="2737171"/>
    <lineage>
        <taxon>Bacteria</taxon>
        <taxon>Pseudomonadati</taxon>
        <taxon>Bacteroidota</taxon>
        <taxon>Flavobacteriia</taxon>
        <taxon>Flavobacteriales</taxon>
        <taxon>Flavobacteriaceae</taxon>
        <taxon>Maribacter</taxon>
    </lineage>
</organism>
<dbReference type="SUPFAM" id="SSF103473">
    <property type="entry name" value="MFS general substrate transporter"/>
    <property type="match status" value="1"/>
</dbReference>
<keyword evidence="1 4" id="KW-0812">Transmembrane</keyword>
<dbReference type="Pfam" id="PF07690">
    <property type="entry name" value="MFS_1"/>
    <property type="match status" value="1"/>
</dbReference>
<feature type="transmembrane region" description="Helical" evidence="4">
    <location>
        <begin position="381"/>
        <end position="400"/>
    </location>
</feature>
<evidence type="ECO:0000256" key="2">
    <source>
        <dbReference type="ARBA" id="ARBA00022989"/>
    </source>
</evidence>
<dbReference type="PANTHER" id="PTHR23526">
    <property type="entry name" value="INTEGRAL MEMBRANE TRANSPORT PROTEIN-RELATED"/>
    <property type="match status" value="1"/>
</dbReference>
<evidence type="ECO:0000313" key="5">
    <source>
        <dbReference type="EMBL" id="MBD0778961.1"/>
    </source>
</evidence>
<dbReference type="InterPro" id="IPR011701">
    <property type="entry name" value="MFS"/>
</dbReference>
<evidence type="ECO:0000256" key="4">
    <source>
        <dbReference type="SAM" id="Phobius"/>
    </source>
</evidence>
<dbReference type="Gene3D" id="1.20.1250.20">
    <property type="entry name" value="MFS general substrate transporter like domains"/>
    <property type="match status" value="2"/>
</dbReference>
<gene>
    <name evidence="5" type="ORF">HPE56_14265</name>
</gene>
<feature type="transmembrane region" description="Helical" evidence="4">
    <location>
        <begin position="154"/>
        <end position="174"/>
    </location>
</feature>
<feature type="transmembrane region" description="Helical" evidence="4">
    <location>
        <begin position="80"/>
        <end position="103"/>
    </location>
</feature>
<dbReference type="RefSeq" id="WP_188244428.1">
    <property type="nucleotide sequence ID" value="NZ_JABTCF010000009.1"/>
</dbReference>
<feature type="transmembrane region" description="Helical" evidence="4">
    <location>
        <begin position="353"/>
        <end position="375"/>
    </location>
</feature>
<name>A0ABR7V2W5_9FLAO</name>
<reference evidence="5" key="1">
    <citation type="submission" date="2020-05" db="EMBL/GenBank/DDBJ databases">
        <title>The draft genome sequence of Maribacter sp. ANRC-HE7.</title>
        <authorList>
            <person name="Mu L."/>
        </authorList>
    </citation>
    <scope>NUCLEOTIDE SEQUENCE</scope>
    <source>
        <strain evidence="5">ANRC-HE7</strain>
    </source>
</reference>
<feature type="transmembrane region" description="Helical" evidence="4">
    <location>
        <begin position="234"/>
        <end position="255"/>
    </location>
</feature>